<keyword evidence="1" id="KW-1133">Transmembrane helix</keyword>
<keyword evidence="1" id="KW-0812">Transmembrane</keyword>
<evidence type="ECO:0000313" key="2">
    <source>
        <dbReference type="EMBL" id="PWK93408.1"/>
    </source>
</evidence>
<sequence length="130" mass="15013">MDFLTNKWFYFSLVISALVLFAIVRNFSNHFFPLIKDGFVQSEVLKKGIAVNADIVSAQQTTMWGGNKPIYKMTFKFKTVQNQVVEASILKDLTFEEIERFKPGNGTTIKYDPKNPQRIALYDKPLILER</sequence>
<dbReference type="EMBL" id="QGHF01000015">
    <property type="protein sequence ID" value="PWK93408.1"/>
    <property type="molecule type" value="Genomic_DNA"/>
</dbReference>
<evidence type="ECO:0000313" key="3">
    <source>
        <dbReference type="Proteomes" id="UP000245981"/>
    </source>
</evidence>
<name>A0A2V2B3S1_9GAMM</name>
<gene>
    <name evidence="2" type="ORF">C7431_1152</name>
</gene>
<proteinExistence type="predicted"/>
<reference evidence="2 3" key="1">
    <citation type="submission" date="2018-05" db="EMBL/GenBank/DDBJ databases">
        <title>Genomic Encyclopedia of Type Strains, Phase IV (KMG-V): Genome sequencing to study the core and pangenomes of soil and plant-associated prokaryotes.</title>
        <authorList>
            <person name="Whitman W."/>
        </authorList>
    </citation>
    <scope>NUCLEOTIDE SEQUENCE [LARGE SCALE GENOMIC DNA]</scope>
    <source>
        <strain evidence="2 3">PNA 200-10</strain>
    </source>
</reference>
<feature type="transmembrane region" description="Helical" evidence="1">
    <location>
        <begin position="6"/>
        <end position="24"/>
    </location>
</feature>
<organism evidence="2 3">
    <name type="scientific">Pantoea allii</name>
    <dbReference type="NCBI Taxonomy" id="574096"/>
    <lineage>
        <taxon>Bacteria</taxon>
        <taxon>Pseudomonadati</taxon>
        <taxon>Pseudomonadota</taxon>
        <taxon>Gammaproteobacteria</taxon>
        <taxon>Enterobacterales</taxon>
        <taxon>Erwiniaceae</taxon>
        <taxon>Pantoea</taxon>
    </lineage>
</organism>
<dbReference type="OrthoDB" id="6627659at2"/>
<dbReference type="STRING" id="574096.HA38_23115"/>
<comment type="caution">
    <text evidence="2">The sequence shown here is derived from an EMBL/GenBank/DDBJ whole genome shotgun (WGS) entry which is preliminary data.</text>
</comment>
<dbReference type="RefSeq" id="WP_109718310.1">
    <property type="nucleotide sequence ID" value="NZ_QGHF01000015.1"/>
</dbReference>
<dbReference type="Proteomes" id="UP000245981">
    <property type="component" value="Unassembled WGS sequence"/>
</dbReference>
<evidence type="ECO:0008006" key="4">
    <source>
        <dbReference type="Google" id="ProtNLM"/>
    </source>
</evidence>
<protein>
    <recommendedName>
        <fullName evidence="4">DUF3592 domain-containing protein</fullName>
    </recommendedName>
</protein>
<evidence type="ECO:0000256" key="1">
    <source>
        <dbReference type="SAM" id="Phobius"/>
    </source>
</evidence>
<dbReference type="AlphaFoldDB" id="A0A2V2B3S1"/>
<keyword evidence="1" id="KW-0472">Membrane</keyword>
<accession>A0A2V2B3S1</accession>